<dbReference type="EnsemblPlants" id="KEH31106">
    <property type="protein sequence ID" value="KEH31106"/>
    <property type="gene ID" value="MTR_4g089045"/>
</dbReference>
<keyword evidence="1" id="KW-0472">Membrane</keyword>
<evidence type="ECO:0000313" key="2">
    <source>
        <dbReference type="EMBL" id="KEH31106.1"/>
    </source>
</evidence>
<reference evidence="3" key="3">
    <citation type="submission" date="2015-04" db="UniProtKB">
        <authorList>
            <consortium name="EnsemblPlants"/>
        </authorList>
    </citation>
    <scope>IDENTIFICATION</scope>
    <source>
        <strain evidence="3">cv. Jemalong A17</strain>
    </source>
</reference>
<protein>
    <submittedName>
        <fullName evidence="2">Transmembrane protein, putative</fullName>
    </submittedName>
</protein>
<evidence type="ECO:0000313" key="3">
    <source>
        <dbReference type="EnsemblPlants" id="KEH31106"/>
    </source>
</evidence>
<name>A0A072UNZ4_MEDTR</name>
<keyword evidence="4" id="KW-1185">Reference proteome</keyword>
<reference evidence="2 4" key="1">
    <citation type="journal article" date="2011" name="Nature">
        <title>The Medicago genome provides insight into the evolution of rhizobial symbioses.</title>
        <authorList>
            <person name="Young N.D."/>
            <person name="Debelle F."/>
            <person name="Oldroyd G.E."/>
            <person name="Geurts R."/>
            <person name="Cannon S.B."/>
            <person name="Udvardi M.K."/>
            <person name="Benedito V.A."/>
            <person name="Mayer K.F."/>
            <person name="Gouzy J."/>
            <person name="Schoof H."/>
            <person name="Van de Peer Y."/>
            <person name="Proost S."/>
            <person name="Cook D.R."/>
            <person name="Meyers B.C."/>
            <person name="Spannagl M."/>
            <person name="Cheung F."/>
            <person name="De Mita S."/>
            <person name="Krishnakumar V."/>
            <person name="Gundlach H."/>
            <person name="Zhou S."/>
            <person name="Mudge J."/>
            <person name="Bharti A.K."/>
            <person name="Murray J.D."/>
            <person name="Naoumkina M.A."/>
            <person name="Rosen B."/>
            <person name="Silverstein K.A."/>
            <person name="Tang H."/>
            <person name="Rombauts S."/>
            <person name="Zhao P.X."/>
            <person name="Zhou P."/>
            <person name="Barbe V."/>
            <person name="Bardou P."/>
            <person name="Bechner M."/>
            <person name="Bellec A."/>
            <person name="Berger A."/>
            <person name="Berges H."/>
            <person name="Bidwell S."/>
            <person name="Bisseling T."/>
            <person name="Choisne N."/>
            <person name="Couloux A."/>
            <person name="Denny R."/>
            <person name="Deshpande S."/>
            <person name="Dai X."/>
            <person name="Doyle J.J."/>
            <person name="Dudez A.M."/>
            <person name="Farmer A.D."/>
            <person name="Fouteau S."/>
            <person name="Franken C."/>
            <person name="Gibelin C."/>
            <person name="Gish J."/>
            <person name="Goldstein S."/>
            <person name="Gonzalez A.J."/>
            <person name="Green P.J."/>
            <person name="Hallab A."/>
            <person name="Hartog M."/>
            <person name="Hua A."/>
            <person name="Humphray S.J."/>
            <person name="Jeong D.H."/>
            <person name="Jing Y."/>
            <person name="Jocker A."/>
            <person name="Kenton S.M."/>
            <person name="Kim D.J."/>
            <person name="Klee K."/>
            <person name="Lai H."/>
            <person name="Lang C."/>
            <person name="Lin S."/>
            <person name="Macmil S.L."/>
            <person name="Magdelenat G."/>
            <person name="Matthews L."/>
            <person name="McCorrison J."/>
            <person name="Monaghan E.L."/>
            <person name="Mun J.H."/>
            <person name="Najar F.Z."/>
            <person name="Nicholson C."/>
            <person name="Noirot C."/>
            <person name="O'Bleness M."/>
            <person name="Paule C.R."/>
            <person name="Poulain J."/>
            <person name="Prion F."/>
            <person name="Qin B."/>
            <person name="Qu C."/>
            <person name="Retzel E.F."/>
            <person name="Riddle C."/>
            <person name="Sallet E."/>
            <person name="Samain S."/>
            <person name="Samson N."/>
            <person name="Sanders I."/>
            <person name="Saurat O."/>
            <person name="Scarpelli C."/>
            <person name="Schiex T."/>
            <person name="Segurens B."/>
            <person name="Severin A.J."/>
            <person name="Sherrier D.J."/>
            <person name="Shi R."/>
            <person name="Sims S."/>
            <person name="Singer S.R."/>
            <person name="Sinharoy S."/>
            <person name="Sterck L."/>
            <person name="Viollet A."/>
            <person name="Wang B.B."/>
            <person name="Wang K."/>
            <person name="Wang M."/>
            <person name="Wang X."/>
            <person name="Warfsmann J."/>
            <person name="Weissenbach J."/>
            <person name="White D.D."/>
            <person name="White J.D."/>
            <person name="Wiley G.B."/>
            <person name="Wincker P."/>
            <person name="Xing Y."/>
            <person name="Yang L."/>
            <person name="Yao Z."/>
            <person name="Ying F."/>
            <person name="Zhai J."/>
            <person name="Zhou L."/>
            <person name="Zuber A."/>
            <person name="Denarie J."/>
            <person name="Dixon R.A."/>
            <person name="May G.D."/>
            <person name="Schwartz D.C."/>
            <person name="Rogers J."/>
            <person name="Quetier F."/>
            <person name="Town C.D."/>
            <person name="Roe B.A."/>
        </authorList>
    </citation>
    <scope>NUCLEOTIDE SEQUENCE [LARGE SCALE GENOMIC DNA]</scope>
    <source>
        <strain evidence="2">A17</strain>
        <strain evidence="3 4">cv. Jemalong A17</strain>
    </source>
</reference>
<keyword evidence="1" id="KW-1133">Transmembrane helix</keyword>
<dbReference type="AlphaFoldDB" id="A0A072UNZ4"/>
<evidence type="ECO:0000313" key="4">
    <source>
        <dbReference type="Proteomes" id="UP000002051"/>
    </source>
</evidence>
<gene>
    <name evidence="2" type="ordered locus">MTR_4g089045</name>
</gene>
<proteinExistence type="predicted"/>
<feature type="transmembrane region" description="Helical" evidence="1">
    <location>
        <begin position="20"/>
        <end position="41"/>
    </location>
</feature>
<dbReference type="Proteomes" id="UP000002051">
    <property type="component" value="Chromosome 4"/>
</dbReference>
<reference evidence="2 4" key="2">
    <citation type="journal article" date="2014" name="BMC Genomics">
        <title>An improved genome release (version Mt4.0) for the model legume Medicago truncatula.</title>
        <authorList>
            <person name="Tang H."/>
            <person name="Krishnakumar V."/>
            <person name="Bidwell S."/>
            <person name="Rosen B."/>
            <person name="Chan A."/>
            <person name="Zhou S."/>
            <person name="Gentzbittel L."/>
            <person name="Childs K.L."/>
            <person name="Yandell M."/>
            <person name="Gundlach H."/>
            <person name="Mayer K.F."/>
            <person name="Schwartz D.C."/>
            <person name="Town C.D."/>
        </authorList>
    </citation>
    <scope>GENOME REANNOTATION</scope>
    <source>
        <strain evidence="2">A17</strain>
        <strain evidence="3 4">cv. Jemalong A17</strain>
    </source>
</reference>
<dbReference type="EMBL" id="CM001220">
    <property type="protein sequence ID" value="KEH31106.1"/>
    <property type="molecule type" value="Genomic_DNA"/>
</dbReference>
<keyword evidence="1 2" id="KW-0812">Transmembrane</keyword>
<accession>A0A072UNZ4</accession>
<sequence length="116" mass="13477">MLSFHHPDSLRPGPKPLDFTNVSFAIFLISCVILAHISFALTCGCMTPPSKILCWKIICFSSFKCHHLIRGSPLWLLRSSLNNYIYNQYFMLVSQALFMYDFTIQPKFYVQFSNKK</sequence>
<organism evidence="2 4">
    <name type="scientific">Medicago truncatula</name>
    <name type="common">Barrel medic</name>
    <name type="synonym">Medicago tribuloides</name>
    <dbReference type="NCBI Taxonomy" id="3880"/>
    <lineage>
        <taxon>Eukaryota</taxon>
        <taxon>Viridiplantae</taxon>
        <taxon>Streptophyta</taxon>
        <taxon>Embryophyta</taxon>
        <taxon>Tracheophyta</taxon>
        <taxon>Spermatophyta</taxon>
        <taxon>Magnoliopsida</taxon>
        <taxon>eudicotyledons</taxon>
        <taxon>Gunneridae</taxon>
        <taxon>Pentapetalae</taxon>
        <taxon>rosids</taxon>
        <taxon>fabids</taxon>
        <taxon>Fabales</taxon>
        <taxon>Fabaceae</taxon>
        <taxon>Papilionoideae</taxon>
        <taxon>50 kb inversion clade</taxon>
        <taxon>NPAAA clade</taxon>
        <taxon>Hologalegina</taxon>
        <taxon>IRL clade</taxon>
        <taxon>Trifolieae</taxon>
        <taxon>Medicago</taxon>
    </lineage>
</organism>
<dbReference type="HOGENOM" id="CLU_2100502_0_0_1"/>
<evidence type="ECO:0000256" key="1">
    <source>
        <dbReference type="SAM" id="Phobius"/>
    </source>
</evidence>